<organism evidence="1 2">
    <name type="scientific">Methylotenera oryzisoli</name>
    <dbReference type="NCBI Taxonomy" id="2080758"/>
    <lineage>
        <taxon>Bacteria</taxon>
        <taxon>Pseudomonadati</taxon>
        <taxon>Pseudomonadota</taxon>
        <taxon>Betaproteobacteria</taxon>
        <taxon>Nitrosomonadales</taxon>
        <taxon>Methylophilaceae</taxon>
        <taxon>Methylotenera</taxon>
    </lineage>
</organism>
<dbReference type="InterPro" id="IPR010710">
    <property type="entry name" value="DUF1289"/>
</dbReference>
<comment type="caution">
    <text evidence="1">The sequence shown here is derived from an EMBL/GenBank/DDBJ whole genome shotgun (WGS) entry which is preliminary data.</text>
</comment>
<evidence type="ECO:0000313" key="1">
    <source>
        <dbReference type="EMBL" id="TFW70355.1"/>
    </source>
</evidence>
<gene>
    <name evidence="1" type="ORF">C3Y98_10825</name>
</gene>
<dbReference type="AlphaFoldDB" id="A0A4Y9VPT4"/>
<keyword evidence="2" id="KW-1185">Reference proteome</keyword>
<accession>A0A4Y9VPT4</accession>
<dbReference type="Pfam" id="PF06945">
    <property type="entry name" value="DUF1289"/>
    <property type="match status" value="1"/>
</dbReference>
<dbReference type="EMBL" id="PQVH01000013">
    <property type="protein sequence ID" value="TFW70355.1"/>
    <property type="molecule type" value="Genomic_DNA"/>
</dbReference>
<sequence>MSDNTVEVQSPCIGVCSIDETTGFCHGCYRTIPEIKGWWDMHPSEQQSLLSVLETRQGETVSFD</sequence>
<dbReference type="RefSeq" id="WP_135278600.1">
    <property type="nucleotide sequence ID" value="NZ_PQVH01000013.1"/>
</dbReference>
<dbReference type="PANTHER" id="PTHR35175:SF2">
    <property type="entry name" value="DUF1289 DOMAIN-CONTAINING PROTEIN"/>
    <property type="match status" value="1"/>
</dbReference>
<reference evidence="1 2" key="1">
    <citation type="submission" date="2018-02" db="EMBL/GenBank/DDBJ databases">
        <title>A novel lanthanide dependent methylotroph, Methylotenera sp. La3113.</title>
        <authorList>
            <person name="Lv H."/>
            <person name="Tani A."/>
        </authorList>
    </citation>
    <scope>NUCLEOTIDE SEQUENCE [LARGE SCALE GENOMIC DNA]</scope>
    <source>
        <strain evidence="1 2">La3113</strain>
    </source>
</reference>
<dbReference type="PANTHER" id="PTHR35175">
    <property type="entry name" value="DUF1289 DOMAIN-CONTAINING PROTEIN"/>
    <property type="match status" value="1"/>
</dbReference>
<protein>
    <submittedName>
        <fullName evidence="1">DUF1289 domain-containing protein</fullName>
    </submittedName>
</protein>
<proteinExistence type="predicted"/>
<name>A0A4Y9VPT4_9PROT</name>
<evidence type="ECO:0000313" key="2">
    <source>
        <dbReference type="Proteomes" id="UP000297706"/>
    </source>
</evidence>
<dbReference type="Proteomes" id="UP000297706">
    <property type="component" value="Unassembled WGS sequence"/>
</dbReference>
<dbReference type="OrthoDB" id="8911262at2"/>